<proteinExistence type="predicted"/>
<evidence type="ECO:0000256" key="2">
    <source>
        <dbReference type="ARBA" id="ARBA00022737"/>
    </source>
</evidence>
<keyword evidence="4" id="KW-0234">DNA repair</keyword>
<feature type="region of interest" description="Disordered" evidence="6">
    <location>
        <begin position="412"/>
        <end position="463"/>
    </location>
</feature>
<dbReference type="STRING" id="1202772.A0A1V9Z9R4"/>
<organism evidence="7 8">
    <name type="scientific">Achlya hypogyna</name>
    <name type="common">Oomycete</name>
    <name type="synonym">Protoachlya hypogyna</name>
    <dbReference type="NCBI Taxonomy" id="1202772"/>
    <lineage>
        <taxon>Eukaryota</taxon>
        <taxon>Sar</taxon>
        <taxon>Stramenopiles</taxon>
        <taxon>Oomycota</taxon>
        <taxon>Saprolegniomycetes</taxon>
        <taxon>Saprolegniales</taxon>
        <taxon>Achlyaceae</taxon>
        <taxon>Achlya</taxon>
    </lineage>
</organism>
<sequence>MSRGSAFAYVLRRSLGETTHGEFIESVYAEASQDLRLNERKVLHKQGMNVWHMALDAAEERFLLVGTGMASMHIYDMSALDALAPGASASDVAPIVSVRPLRGKLSAPQSQDRPGHTSGLTSVAWYPVDNGMFVSASLDTTVKVWDANELEVATAFCLGDPVHIAAFSPMASGSTSHLLAVGTDRPEVRLCDIGIGAASHRLVGHRASIRSLAWSNTNEFQLASGATDGSVRVWDIRRSGATACLFCLNHDGPADVPGRETSKAAKKRKIGHDPHVAASFSSALAHAKEVQSIAYTPDGRYLVTSGADRAMRLWNAASGAHMFHHYTGIKCAGARHVTVAMAQEGRAESTMLYHPVGSRGTIASYLLHDAEAVEPRTTYMGHYSRVTTCLYRATSRELVSGGEDGMIAMWSPGERSFFPPQASDTADNEQDDASGVPNEDAWSDEDDGPGDRFVPPILQRDGR</sequence>
<dbReference type="SUPFAM" id="SSF50978">
    <property type="entry name" value="WD40 repeat-like"/>
    <property type="match status" value="1"/>
</dbReference>
<dbReference type="GO" id="GO:0031464">
    <property type="term" value="C:Cul4A-RING E3 ubiquitin ligase complex"/>
    <property type="evidence" value="ECO:0007669"/>
    <property type="project" value="TreeGrafter"/>
</dbReference>
<dbReference type="GO" id="GO:0006283">
    <property type="term" value="P:transcription-coupled nucleotide-excision repair"/>
    <property type="evidence" value="ECO:0007669"/>
    <property type="project" value="InterPro"/>
</dbReference>
<dbReference type="PROSITE" id="PS50082">
    <property type="entry name" value="WD_REPEATS_2"/>
    <property type="match status" value="4"/>
</dbReference>
<feature type="repeat" description="WD" evidence="5">
    <location>
        <begin position="283"/>
        <end position="324"/>
    </location>
</feature>
<dbReference type="Gene3D" id="2.130.10.10">
    <property type="entry name" value="YVTN repeat-like/Quinoprotein amine dehydrogenase"/>
    <property type="match status" value="1"/>
</dbReference>
<dbReference type="GO" id="GO:0000209">
    <property type="term" value="P:protein polyubiquitination"/>
    <property type="evidence" value="ECO:0007669"/>
    <property type="project" value="TreeGrafter"/>
</dbReference>
<keyword evidence="1 5" id="KW-0853">WD repeat</keyword>
<dbReference type="PROSITE" id="PS50294">
    <property type="entry name" value="WD_REPEATS_REGION"/>
    <property type="match status" value="4"/>
</dbReference>
<dbReference type="PRINTS" id="PR00320">
    <property type="entry name" value="GPROTEINBRPT"/>
</dbReference>
<dbReference type="InterPro" id="IPR020472">
    <property type="entry name" value="WD40_PAC1"/>
</dbReference>
<protein>
    <submittedName>
        <fullName evidence="7">DNA excision repair ERCC-8-like protein</fullName>
    </submittedName>
</protein>
<dbReference type="AlphaFoldDB" id="A0A1V9Z9R4"/>
<dbReference type="InterPro" id="IPR042238">
    <property type="entry name" value="Rad28/ERCC8/Ckn1/ATCSA-1"/>
</dbReference>
<feature type="repeat" description="WD" evidence="5">
    <location>
        <begin position="202"/>
        <end position="244"/>
    </location>
</feature>
<keyword evidence="8" id="KW-1185">Reference proteome</keyword>
<accession>A0A1V9Z9R4</accession>
<dbReference type="GO" id="GO:0000109">
    <property type="term" value="C:nucleotide-excision repair complex"/>
    <property type="evidence" value="ECO:0007669"/>
    <property type="project" value="TreeGrafter"/>
</dbReference>
<dbReference type="InterPro" id="IPR036322">
    <property type="entry name" value="WD40_repeat_dom_sf"/>
</dbReference>
<keyword evidence="2" id="KW-0677">Repeat</keyword>
<dbReference type="OrthoDB" id="361494at2759"/>
<evidence type="ECO:0000313" key="8">
    <source>
        <dbReference type="Proteomes" id="UP000243579"/>
    </source>
</evidence>
<evidence type="ECO:0000313" key="7">
    <source>
        <dbReference type="EMBL" id="OQR94682.1"/>
    </source>
</evidence>
<dbReference type="InterPro" id="IPR001680">
    <property type="entry name" value="WD40_rpt"/>
</dbReference>
<feature type="repeat" description="WD" evidence="5">
    <location>
        <begin position="113"/>
        <end position="155"/>
    </location>
</feature>
<evidence type="ECO:0000256" key="6">
    <source>
        <dbReference type="SAM" id="MobiDB-lite"/>
    </source>
</evidence>
<dbReference type="GO" id="GO:0043161">
    <property type="term" value="P:proteasome-mediated ubiquitin-dependent protein catabolic process"/>
    <property type="evidence" value="ECO:0007669"/>
    <property type="project" value="TreeGrafter"/>
</dbReference>
<dbReference type="PROSITE" id="PS00678">
    <property type="entry name" value="WD_REPEATS_1"/>
    <property type="match status" value="2"/>
</dbReference>
<comment type="caution">
    <text evidence="7">The sequence shown here is derived from an EMBL/GenBank/DDBJ whole genome shotgun (WGS) entry which is preliminary data.</text>
</comment>
<dbReference type="InterPro" id="IPR015943">
    <property type="entry name" value="WD40/YVTN_repeat-like_dom_sf"/>
</dbReference>
<evidence type="ECO:0000256" key="4">
    <source>
        <dbReference type="ARBA" id="ARBA00023204"/>
    </source>
</evidence>
<evidence type="ECO:0000256" key="5">
    <source>
        <dbReference type="PROSITE-ProRule" id="PRU00221"/>
    </source>
</evidence>
<dbReference type="SMART" id="SM00320">
    <property type="entry name" value="WD40"/>
    <property type="match status" value="5"/>
</dbReference>
<dbReference type="PANTHER" id="PTHR46202:SF1">
    <property type="entry name" value="DNA EXCISION REPAIR PROTEIN ERCC-8"/>
    <property type="match status" value="1"/>
</dbReference>
<dbReference type="Pfam" id="PF00400">
    <property type="entry name" value="WD40"/>
    <property type="match status" value="4"/>
</dbReference>
<name>A0A1V9Z9R4_ACHHY</name>
<feature type="repeat" description="WD" evidence="5">
    <location>
        <begin position="379"/>
        <end position="411"/>
    </location>
</feature>
<evidence type="ECO:0000256" key="1">
    <source>
        <dbReference type="ARBA" id="ARBA00022574"/>
    </source>
</evidence>
<dbReference type="Proteomes" id="UP000243579">
    <property type="component" value="Unassembled WGS sequence"/>
</dbReference>
<evidence type="ECO:0000256" key="3">
    <source>
        <dbReference type="ARBA" id="ARBA00022763"/>
    </source>
</evidence>
<keyword evidence="3" id="KW-0227">DNA damage</keyword>
<reference evidence="7 8" key="1">
    <citation type="journal article" date="2014" name="Genome Biol. Evol.">
        <title>The secreted proteins of Achlya hypogyna and Thraustotheca clavata identify the ancestral oomycete secretome and reveal gene acquisitions by horizontal gene transfer.</title>
        <authorList>
            <person name="Misner I."/>
            <person name="Blouin N."/>
            <person name="Leonard G."/>
            <person name="Richards T.A."/>
            <person name="Lane C.E."/>
        </authorList>
    </citation>
    <scope>NUCLEOTIDE SEQUENCE [LARGE SCALE GENOMIC DNA]</scope>
    <source>
        <strain evidence="7 8">ATCC 48635</strain>
    </source>
</reference>
<dbReference type="EMBL" id="JNBR01000354">
    <property type="protein sequence ID" value="OQR94682.1"/>
    <property type="molecule type" value="Genomic_DNA"/>
</dbReference>
<dbReference type="InterPro" id="IPR019775">
    <property type="entry name" value="WD40_repeat_CS"/>
</dbReference>
<gene>
    <name evidence="7" type="ORF">ACHHYP_00998</name>
</gene>
<dbReference type="PANTHER" id="PTHR46202">
    <property type="entry name" value="DNA EXCISION REPAIR PROTEIN ERCC-8"/>
    <property type="match status" value="1"/>
</dbReference>